<dbReference type="PANTHER" id="PTHR47326:SF1">
    <property type="entry name" value="HTH PSQ-TYPE DOMAIN-CONTAINING PROTEIN"/>
    <property type="match status" value="1"/>
</dbReference>
<dbReference type="AlphaFoldDB" id="A0A8X6M746"/>
<evidence type="ECO:0000313" key="1">
    <source>
        <dbReference type="EMBL" id="GFS28455.1"/>
    </source>
</evidence>
<dbReference type="PANTHER" id="PTHR47326">
    <property type="entry name" value="TRANSPOSABLE ELEMENT TC3 TRANSPOSASE-LIKE PROTEIN"/>
    <property type="match status" value="1"/>
</dbReference>
<dbReference type="OrthoDB" id="8122262at2759"/>
<dbReference type="Proteomes" id="UP000887013">
    <property type="component" value="Unassembled WGS sequence"/>
</dbReference>
<comment type="caution">
    <text evidence="1">The sequence shown here is derived from an EMBL/GenBank/DDBJ whole genome shotgun (WGS) entry which is preliminary data.</text>
</comment>
<dbReference type="EMBL" id="BMAW01041425">
    <property type="protein sequence ID" value="GFS28455.1"/>
    <property type="molecule type" value="Genomic_DNA"/>
</dbReference>
<protein>
    <submittedName>
        <fullName evidence="1">DDE_3 domain-containing protein</fullName>
    </submittedName>
</protein>
<name>A0A8X6M746_NEPPI</name>
<reference evidence="1" key="1">
    <citation type="submission" date="2020-08" db="EMBL/GenBank/DDBJ databases">
        <title>Multicomponent nature underlies the extraordinary mechanical properties of spider dragline silk.</title>
        <authorList>
            <person name="Kono N."/>
            <person name="Nakamura H."/>
            <person name="Mori M."/>
            <person name="Yoshida Y."/>
            <person name="Ohtoshi R."/>
            <person name="Malay A.D."/>
            <person name="Moran D.A.P."/>
            <person name="Tomita M."/>
            <person name="Numata K."/>
            <person name="Arakawa K."/>
        </authorList>
    </citation>
    <scope>NUCLEOTIDE SEQUENCE</scope>
</reference>
<proteinExistence type="predicted"/>
<organism evidence="1 2">
    <name type="scientific">Nephila pilipes</name>
    <name type="common">Giant wood spider</name>
    <name type="synonym">Nephila maculata</name>
    <dbReference type="NCBI Taxonomy" id="299642"/>
    <lineage>
        <taxon>Eukaryota</taxon>
        <taxon>Metazoa</taxon>
        <taxon>Ecdysozoa</taxon>
        <taxon>Arthropoda</taxon>
        <taxon>Chelicerata</taxon>
        <taxon>Arachnida</taxon>
        <taxon>Araneae</taxon>
        <taxon>Araneomorphae</taxon>
        <taxon>Entelegynae</taxon>
        <taxon>Araneoidea</taxon>
        <taxon>Nephilidae</taxon>
        <taxon>Nephila</taxon>
    </lineage>
</organism>
<sequence>MQQRHCRTFFNARNDKLANVMSQFVATKIALDDQPGIECFMQDGAPPHRTENVCSFFHEYLENKIIVLDYSKFTGTEIDWPPYSSDLTPCNYYSLWGTLKDCLPKHSYHAGCALIADLCGMLIHSC</sequence>
<dbReference type="GO" id="GO:0003676">
    <property type="term" value="F:nucleic acid binding"/>
    <property type="evidence" value="ECO:0007669"/>
    <property type="project" value="InterPro"/>
</dbReference>
<dbReference type="InterPro" id="IPR036397">
    <property type="entry name" value="RNaseH_sf"/>
</dbReference>
<keyword evidence="2" id="KW-1185">Reference proteome</keyword>
<dbReference type="Gene3D" id="3.30.420.10">
    <property type="entry name" value="Ribonuclease H-like superfamily/Ribonuclease H"/>
    <property type="match status" value="1"/>
</dbReference>
<gene>
    <name evidence="1" type="primary">AVEN_122473_1</name>
    <name evidence="1" type="ORF">NPIL_76751</name>
</gene>
<evidence type="ECO:0000313" key="2">
    <source>
        <dbReference type="Proteomes" id="UP000887013"/>
    </source>
</evidence>
<accession>A0A8X6M746</accession>